<sequence length="142" mass="15949">MSIYFDGKGNIRPELLGTESEDVAKKFVVLRPDGKRDDRNSVNSAQLRRFYGDLKNLERKLDSRQQTGNEADPFLAVLPLVKMVKSKVAYASNPRNAKVPPSFADWLKKNIDAIETADDFKAFMLHFEAVVGFCYGLGMSNS</sequence>
<evidence type="ECO:0000256" key="4">
    <source>
        <dbReference type="ARBA" id="ARBA00022884"/>
    </source>
</evidence>
<dbReference type="STRING" id="888061.AXF15_04935"/>
<protein>
    <recommendedName>
        <fullName evidence="3">CRISPR system Cms protein Csm2</fullName>
    </recommendedName>
    <alternativeName>
        <fullName evidence="6">CRISPR type III A-associated protein Csm2</fullName>
    </alternativeName>
</protein>
<comment type="function">
    <text evidence="1">This subunit may be involved in monitoring complementarity of crRNA and target RNA.</text>
</comment>
<evidence type="ECO:0000256" key="1">
    <source>
        <dbReference type="ARBA" id="ARBA00003640"/>
    </source>
</evidence>
<dbReference type="Proteomes" id="UP000063964">
    <property type="component" value="Chromosome"/>
</dbReference>
<dbReference type="OrthoDB" id="9803002at2"/>
<evidence type="ECO:0000256" key="3">
    <source>
        <dbReference type="ARBA" id="ARBA00016118"/>
    </source>
</evidence>
<keyword evidence="5" id="KW-0051">Antiviral defense</keyword>
<evidence type="ECO:0000313" key="7">
    <source>
        <dbReference type="EMBL" id="AMD92521.1"/>
    </source>
</evidence>
<keyword evidence="4" id="KW-0694">RNA-binding</keyword>
<dbReference type="KEGG" id="doa:AXF15_04935"/>
<reference evidence="8" key="1">
    <citation type="submission" date="2016-02" db="EMBL/GenBank/DDBJ databases">
        <authorList>
            <person name="Holder M.E."/>
            <person name="Ajami N.J."/>
            <person name="Petrosino J.F."/>
        </authorList>
    </citation>
    <scope>NUCLEOTIDE SEQUENCE [LARGE SCALE GENOMIC DNA]</scope>
    <source>
        <strain evidence="8">DSM 12838</strain>
    </source>
</reference>
<evidence type="ECO:0000256" key="2">
    <source>
        <dbReference type="ARBA" id="ARBA00006896"/>
    </source>
</evidence>
<gene>
    <name evidence="7" type="ORF">AXF15_04935</name>
</gene>
<proteinExistence type="inferred from homology"/>
<dbReference type="RefSeq" id="WP_066604103.1">
    <property type="nucleotide sequence ID" value="NZ_CP014230.1"/>
</dbReference>
<dbReference type="GO" id="GO:0051607">
    <property type="term" value="P:defense response to virus"/>
    <property type="evidence" value="ECO:0007669"/>
    <property type="project" value="UniProtKB-KW"/>
</dbReference>
<evidence type="ECO:0000256" key="5">
    <source>
        <dbReference type="ARBA" id="ARBA00023118"/>
    </source>
</evidence>
<dbReference type="AlphaFoldDB" id="A0A120KMZ1"/>
<organism evidence="7 8">
    <name type="scientific">Desulfomicrobium orale DSM 12838</name>
    <dbReference type="NCBI Taxonomy" id="888061"/>
    <lineage>
        <taxon>Bacteria</taxon>
        <taxon>Pseudomonadati</taxon>
        <taxon>Thermodesulfobacteriota</taxon>
        <taxon>Desulfovibrionia</taxon>
        <taxon>Desulfovibrionales</taxon>
        <taxon>Desulfomicrobiaceae</taxon>
        <taxon>Desulfomicrobium</taxon>
    </lineage>
</organism>
<evidence type="ECO:0000256" key="6">
    <source>
        <dbReference type="ARBA" id="ARBA00031723"/>
    </source>
</evidence>
<dbReference type="InterPro" id="IPR010149">
    <property type="entry name" value="CRISPR-assoc_prot_Csm2_III-A"/>
</dbReference>
<dbReference type="NCBIfam" id="TIGR01870">
    <property type="entry name" value="cas_TM1810_Csm2"/>
    <property type="match status" value="1"/>
</dbReference>
<evidence type="ECO:0000313" key="8">
    <source>
        <dbReference type="Proteomes" id="UP000063964"/>
    </source>
</evidence>
<accession>A0A120KMZ1</accession>
<comment type="similarity">
    <text evidence="2">Belongs to the CRISPR-associated Csm2 family.</text>
</comment>
<dbReference type="EMBL" id="CP014230">
    <property type="protein sequence ID" value="AMD92521.1"/>
    <property type="molecule type" value="Genomic_DNA"/>
</dbReference>
<keyword evidence="8" id="KW-1185">Reference proteome</keyword>
<name>A0A120KMZ1_9BACT</name>
<dbReference type="GO" id="GO:0003723">
    <property type="term" value="F:RNA binding"/>
    <property type="evidence" value="ECO:0007669"/>
    <property type="project" value="UniProtKB-KW"/>
</dbReference>
<dbReference type="Pfam" id="PF03750">
    <property type="entry name" value="Csm2_III-A"/>
    <property type="match status" value="1"/>
</dbReference>